<proteinExistence type="predicted"/>
<feature type="compositionally biased region" description="Basic residues" evidence="1">
    <location>
        <begin position="12"/>
        <end position="28"/>
    </location>
</feature>
<dbReference type="WBParaSite" id="Csp11.Scaffold629.g16171.t1">
    <property type="protein sequence ID" value="Csp11.Scaffold629.g16171.t1"/>
    <property type="gene ID" value="Csp11.Scaffold629.g16171"/>
</dbReference>
<sequence>MEEEDEWPYPGRQRKLRSQSRRTPRRSHNNYSYFDNRIIISYSAFFLFRPSRNWETSKTNCIILADVN</sequence>
<feature type="region of interest" description="Disordered" evidence="1">
    <location>
        <begin position="1"/>
        <end position="28"/>
    </location>
</feature>
<protein>
    <submittedName>
        <fullName evidence="3">Uncharacterized protein</fullName>
    </submittedName>
</protein>
<organism evidence="2 3">
    <name type="scientific">Caenorhabditis tropicalis</name>
    <dbReference type="NCBI Taxonomy" id="1561998"/>
    <lineage>
        <taxon>Eukaryota</taxon>
        <taxon>Metazoa</taxon>
        <taxon>Ecdysozoa</taxon>
        <taxon>Nematoda</taxon>
        <taxon>Chromadorea</taxon>
        <taxon>Rhabditida</taxon>
        <taxon>Rhabditina</taxon>
        <taxon>Rhabditomorpha</taxon>
        <taxon>Rhabditoidea</taxon>
        <taxon>Rhabditidae</taxon>
        <taxon>Peloderinae</taxon>
        <taxon>Caenorhabditis</taxon>
    </lineage>
</organism>
<dbReference type="AlphaFoldDB" id="A0A1I7U9B0"/>
<dbReference type="Proteomes" id="UP000095282">
    <property type="component" value="Unplaced"/>
</dbReference>
<reference evidence="3" key="1">
    <citation type="submission" date="2016-11" db="UniProtKB">
        <authorList>
            <consortium name="WormBaseParasite"/>
        </authorList>
    </citation>
    <scope>IDENTIFICATION</scope>
</reference>
<evidence type="ECO:0000313" key="3">
    <source>
        <dbReference type="WBParaSite" id="Csp11.Scaffold629.g16171.t1"/>
    </source>
</evidence>
<evidence type="ECO:0000256" key="1">
    <source>
        <dbReference type="SAM" id="MobiDB-lite"/>
    </source>
</evidence>
<evidence type="ECO:0000313" key="2">
    <source>
        <dbReference type="Proteomes" id="UP000095282"/>
    </source>
</evidence>
<keyword evidence="2" id="KW-1185">Reference proteome</keyword>
<accession>A0A1I7U9B0</accession>
<name>A0A1I7U9B0_9PELO</name>